<keyword evidence="1" id="KW-0472">Membrane</keyword>
<protein>
    <recommendedName>
        <fullName evidence="4">DUF1056 family protein</fullName>
    </recommendedName>
</protein>
<feature type="transmembrane region" description="Helical" evidence="1">
    <location>
        <begin position="35"/>
        <end position="52"/>
    </location>
</feature>
<evidence type="ECO:0008006" key="4">
    <source>
        <dbReference type="Google" id="ProtNLM"/>
    </source>
</evidence>
<name>A0ABW4CJD7_9LACO</name>
<keyword evidence="3" id="KW-1185">Reference proteome</keyword>
<evidence type="ECO:0000313" key="3">
    <source>
        <dbReference type="Proteomes" id="UP001597196"/>
    </source>
</evidence>
<accession>A0ABW4CJD7</accession>
<evidence type="ECO:0000256" key="1">
    <source>
        <dbReference type="SAM" id="Phobius"/>
    </source>
</evidence>
<dbReference type="RefSeq" id="WP_203637011.1">
    <property type="nucleotide sequence ID" value="NZ_BOLS01000006.1"/>
</dbReference>
<comment type="caution">
    <text evidence="2">The sequence shown here is derived from an EMBL/GenBank/DDBJ whole genome shotgun (WGS) entry which is preliminary data.</text>
</comment>
<reference evidence="3" key="1">
    <citation type="journal article" date="2019" name="Int. J. Syst. Evol. Microbiol.">
        <title>The Global Catalogue of Microorganisms (GCM) 10K type strain sequencing project: providing services to taxonomists for standard genome sequencing and annotation.</title>
        <authorList>
            <consortium name="The Broad Institute Genomics Platform"/>
            <consortium name="The Broad Institute Genome Sequencing Center for Infectious Disease"/>
            <person name="Wu L."/>
            <person name="Ma J."/>
        </authorList>
    </citation>
    <scope>NUCLEOTIDE SEQUENCE [LARGE SCALE GENOMIC DNA]</scope>
    <source>
        <strain evidence="3">CCM 8980</strain>
    </source>
</reference>
<gene>
    <name evidence="2" type="ORF">ACFQ4P_05620</name>
</gene>
<sequence length="57" mass="6224">MAKVINNFFSNWGTVLVFVLGLALISVAAFTFNLVLGYLVSGIELCVIAYILDKERG</sequence>
<proteinExistence type="predicted"/>
<keyword evidence="1" id="KW-1133">Transmembrane helix</keyword>
<keyword evidence="1" id="KW-0812">Transmembrane</keyword>
<evidence type="ECO:0000313" key="2">
    <source>
        <dbReference type="EMBL" id="MFD1429725.1"/>
    </source>
</evidence>
<feature type="transmembrane region" description="Helical" evidence="1">
    <location>
        <begin position="12"/>
        <end position="29"/>
    </location>
</feature>
<organism evidence="2 3">
    <name type="scientific">Lacticaseibacillus mingshuiensis</name>
    <dbReference type="NCBI Taxonomy" id="2799574"/>
    <lineage>
        <taxon>Bacteria</taxon>
        <taxon>Bacillati</taxon>
        <taxon>Bacillota</taxon>
        <taxon>Bacilli</taxon>
        <taxon>Lactobacillales</taxon>
        <taxon>Lactobacillaceae</taxon>
        <taxon>Lacticaseibacillus</taxon>
    </lineage>
</organism>
<dbReference type="Proteomes" id="UP001597196">
    <property type="component" value="Unassembled WGS sequence"/>
</dbReference>
<dbReference type="EMBL" id="JBHTOC010000007">
    <property type="protein sequence ID" value="MFD1429725.1"/>
    <property type="molecule type" value="Genomic_DNA"/>
</dbReference>